<comment type="caution">
    <text evidence="2">The sequence shown here is derived from an EMBL/GenBank/DDBJ whole genome shotgun (WGS) entry which is preliminary data.</text>
</comment>
<feature type="non-terminal residue" evidence="2">
    <location>
        <position position="1"/>
    </location>
</feature>
<feature type="region of interest" description="Disordered" evidence="1">
    <location>
        <begin position="26"/>
        <end position="45"/>
    </location>
</feature>
<accession>A0A699VQ69</accession>
<name>A0A699VQ69_TANCI</name>
<proteinExistence type="predicted"/>
<evidence type="ECO:0000313" key="2">
    <source>
        <dbReference type="EMBL" id="GFD36540.1"/>
    </source>
</evidence>
<organism evidence="2">
    <name type="scientific">Tanacetum cinerariifolium</name>
    <name type="common">Dalmatian daisy</name>
    <name type="synonym">Chrysanthemum cinerariifolium</name>
    <dbReference type="NCBI Taxonomy" id="118510"/>
    <lineage>
        <taxon>Eukaryota</taxon>
        <taxon>Viridiplantae</taxon>
        <taxon>Streptophyta</taxon>
        <taxon>Embryophyta</taxon>
        <taxon>Tracheophyta</taxon>
        <taxon>Spermatophyta</taxon>
        <taxon>Magnoliopsida</taxon>
        <taxon>eudicotyledons</taxon>
        <taxon>Gunneridae</taxon>
        <taxon>Pentapetalae</taxon>
        <taxon>asterids</taxon>
        <taxon>campanulids</taxon>
        <taxon>Asterales</taxon>
        <taxon>Asteraceae</taxon>
        <taxon>Asteroideae</taxon>
        <taxon>Anthemideae</taxon>
        <taxon>Anthemidinae</taxon>
        <taxon>Tanacetum</taxon>
    </lineage>
</organism>
<evidence type="ECO:0000256" key="1">
    <source>
        <dbReference type="SAM" id="MobiDB-lite"/>
    </source>
</evidence>
<reference evidence="2" key="1">
    <citation type="journal article" date="2019" name="Sci. Rep.">
        <title>Draft genome of Tanacetum cinerariifolium, the natural source of mosquito coil.</title>
        <authorList>
            <person name="Yamashiro T."/>
            <person name="Shiraishi A."/>
            <person name="Satake H."/>
            <person name="Nakayama K."/>
        </authorList>
    </citation>
    <scope>NUCLEOTIDE SEQUENCE</scope>
</reference>
<protein>
    <submittedName>
        <fullName evidence="2">Uncharacterized protein</fullName>
    </submittedName>
</protein>
<sequence>VLSLEQTKTIQAAKIKKLKKKVKKLKGKKKKKKKKKRIHGVGGVTTGEDVEHDAIVAESVEAIVTATTPQISKDELTLAQTLMEIK</sequence>
<feature type="non-terminal residue" evidence="2">
    <location>
        <position position="86"/>
    </location>
</feature>
<dbReference type="AlphaFoldDB" id="A0A699VQ69"/>
<feature type="compositionally biased region" description="Basic residues" evidence="1">
    <location>
        <begin position="26"/>
        <end position="39"/>
    </location>
</feature>
<dbReference type="EMBL" id="BKCJ011473209">
    <property type="protein sequence ID" value="GFD36540.1"/>
    <property type="molecule type" value="Genomic_DNA"/>
</dbReference>
<gene>
    <name evidence="2" type="ORF">Tci_908509</name>
</gene>